<organism evidence="3 4">
    <name type="scientific">Aulographum hederae CBS 113979</name>
    <dbReference type="NCBI Taxonomy" id="1176131"/>
    <lineage>
        <taxon>Eukaryota</taxon>
        <taxon>Fungi</taxon>
        <taxon>Dikarya</taxon>
        <taxon>Ascomycota</taxon>
        <taxon>Pezizomycotina</taxon>
        <taxon>Dothideomycetes</taxon>
        <taxon>Pleosporomycetidae</taxon>
        <taxon>Aulographales</taxon>
        <taxon>Aulographaceae</taxon>
    </lineage>
</organism>
<dbReference type="Pfam" id="PF03399">
    <property type="entry name" value="SAC3_GANP"/>
    <property type="match status" value="1"/>
</dbReference>
<proteinExistence type="predicted"/>
<dbReference type="PANTHER" id="PTHR12436:SF4">
    <property type="entry name" value="LEUKOCYTE RECEPTOR CLUSTER MEMBER 8"/>
    <property type="match status" value="1"/>
</dbReference>
<evidence type="ECO:0000259" key="2">
    <source>
        <dbReference type="PROSITE" id="PS50250"/>
    </source>
</evidence>
<reference evidence="3" key="1">
    <citation type="journal article" date="2020" name="Stud. Mycol.">
        <title>101 Dothideomycetes genomes: a test case for predicting lifestyles and emergence of pathogens.</title>
        <authorList>
            <person name="Haridas S."/>
            <person name="Albert R."/>
            <person name="Binder M."/>
            <person name="Bloem J."/>
            <person name="Labutti K."/>
            <person name="Salamov A."/>
            <person name="Andreopoulos B."/>
            <person name="Baker S."/>
            <person name="Barry K."/>
            <person name="Bills G."/>
            <person name="Bluhm B."/>
            <person name="Cannon C."/>
            <person name="Castanera R."/>
            <person name="Culley D."/>
            <person name="Daum C."/>
            <person name="Ezra D."/>
            <person name="Gonzalez J."/>
            <person name="Henrissat B."/>
            <person name="Kuo A."/>
            <person name="Liang C."/>
            <person name="Lipzen A."/>
            <person name="Lutzoni F."/>
            <person name="Magnuson J."/>
            <person name="Mondo S."/>
            <person name="Nolan M."/>
            <person name="Ohm R."/>
            <person name="Pangilinan J."/>
            <person name="Park H.-J."/>
            <person name="Ramirez L."/>
            <person name="Alfaro M."/>
            <person name="Sun H."/>
            <person name="Tritt A."/>
            <person name="Yoshinaga Y."/>
            <person name="Zwiers L.-H."/>
            <person name="Turgeon B."/>
            <person name="Goodwin S."/>
            <person name="Spatafora J."/>
            <person name="Crous P."/>
            <person name="Grigoriev I."/>
        </authorList>
    </citation>
    <scope>NUCLEOTIDE SEQUENCE</scope>
    <source>
        <strain evidence="3">CBS 113979</strain>
    </source>
</reference>
<dbReference type="AlphaFoldDB" id="A0A6G1GPH2"/>
<name>A0A6G1GPH2_9PEZI</name>
<dbReference type="EMBL" id="ML977182">
    <property type="protein sequence ID" value="KAF1982638.1"/>
    <property type="molecule type" value="Genomic_DNA"/>
</dbReference>
<accession>A0A6G1GPH2</accession>
<dbReference type="PROSITE" id="PS50250">
    <property type="entry name" value="PCI"/>
    <property type="match status" value="1"/>
</dbReference>
<sequence length="588" mass="66858">MRAAAAIRERPPPVWTSNPPWAQDRMQFQQQHTESFGQFGLLSITDSTAYTSVPARQAFATEQDAPVNSTQHPHAVTHSPSPDMQQSPHNTGNAESTRQKHNFPPALVNYVTRAFLPENGHPEVDSPALHHKLKQIINGAAEHAGLTNVDWDNHPLPQQVLLREREQERELAREEDRERTRQREQERARQREQDRARQQDRDRGSMQRKRARSPSPVATSSSKKRKSSDLGPSHHDESPHGQANFGGNLDERVTYPIREKLSKKQRKRLGAADQGRGTYAGEVEARRRERFRVTTEPPTYLVSPFTPAPRAIPPPTNEEPIVGTCLNLEKPYFRQGDIAKAELVRPVHVLEKTLEHLQRKWQQDKDYAYVCDQFKSLRVDLTVQHIKTPFTVAVYESHAVIAMQMKDLGEYNQCQTQLHALYKQNLGGSPQEFLAYRIFYFIHTCNRVMMNSVIADLTPEDKKDPAVQHALQLRSALTLGNYRKFFKLYLTTPNLGGHLVDMFLERERLAALASLCKGFKILKLRYLAELLGFATIGDCYQFLVKFGVEQHISKLEEVGGQLAGKASFPLFEAAKKAAFGKVDIMGQK</sequence>
<dbReference type="OrthoDB" id="199574at2759"/>
<dbReference type="InterPro" id="IPR000717">
    <property type="entry name" value="PCI_dom"/>
</dbReference>
<dbReference type="GO" id="GO:0005634">
    <property type="term" value="C:nucleus"/>
    <property type="evidence" value="ECO:0007669"/>
    <property type="project" value="TreeGrafter"/>
</dbReference>
<feature type="region of interest" description="Disordered" evidence="1">
    <location>
        <begin position="63"/>
        <end position="100"/>
    </location>
</feature>
<keyword evidence="4" id="KW-1185">Reference proteome</keyword>
<dbReference type="Proteomes" id="UP000800041">
    <property type="component" value="Unassembled WGS sequence"/>
</dbReference>
<dbReference type="Gene3D" id="1.25.40.990">
    <property type="match status" value="1"/>
</dbReference>
<feature type="region of interest" description="Disordered" evidence="1">
    <location>
        <begin position="1"/>
        <end position="21"/>
    </location>
</feature>
<dbReference type="PANTHER" id="PTHR12436">
    <property type="entry name" value="80 KDA MCM3-ASSOCIATED PROTEIN"/>
    <property type="match status" value="1"/>
</dbReference>
<dbReference type="InterPro" id="IPR045107">
    <property type="entry name" value="SAC3/GANP/THP3"/>
</dbReference>
<feature type="compositionally biased region" description="Basic and acidic residues" evidence="1">
    <location>
        <begin position="167"/>
        <end position="205"/>
    </location>
</feature>
<evidence type="ECO:0000313" key="4">
    <source>
        <dbReference type="Proteomes" id="UP000800041"/>
    </source>
</evidence>
<protein>
    <recommendedName>
        <fullName evidence="2">PCI domain-containing protein</fullName>
    </recommendedName>
</protein>
<feature type="region of interest" description="Disordered" evidence="1">
    <location>
        <begin position="167"/>
        <end position="281"/>
    </location>
</feature>
<gene>
    <name evidence="3" type="ORF">K402DRAFT_424390</name>
</gene>
<feature type="compositionally biased region" description="Polar residues" evidence="1">
    <location>
        <begin position="66"/>
        <end position="96"/>
    </location>
</feature>
<feature type="domain" description="PCI" evidence="2">
    <location>
        <begin position="407"/>
        <end position="576"/>
    </location>
</feature>
<evidence type="ECO:0000313" key="3">
    <source>
        <dbReference type="EMBL" id="KAF1982638.1"/>
    </source>
</evidence>
<dbReference type="InterPro" id="IPR005062">
    <property type="entry name" value="SAC3/GANP/THP3_conserved"/>
</dbReference>
<evidence type="ECO:0000256" key="1">
    <source>
        <dbReference type="SAM" id="MobiDB-lite"/>
    </source>
</evidence>
<feature type="compositionally biased region" description="Basic and acidic residues" evidence="1">
    <location>
        <begin position="249"/>
        <end position="262"/>
    </location>
</feature>